<sequence length="573" mass="63143">MMIYISRSSNPAEDSRTGFAFLKKKTDTKDAPKSPSLRPFLLSLPRDQAMSIINASRPPKPVEPKNSAEMSDPVRGRPGSLIRCARGDISSQPRIYVPFAPQPSDLAKLMSSQKPGVKCQKCNSNIVLTKVLKDNGSRNVENSHLGEIFNFTKDHDETGAPITIELVWACRINRHVFPAPGNEMLTAPVIQTIIIDPETGGPKRLTFAGAQRWVNQMRELMRMGDVSRAKECMTEIVQMNEGMKKESFTWLEKEKASRMSASLSLPKKIVFQQDQQQEGQPKKPQEHEGQKLLEQFFDEEGDILYQMITSDDDNIEYSGLAIDSSSESNPSDMAATANDKQPTEEPPTVPDVKVTVTVVTNPQNDKRNAEETPSLNDKSAKSTKTSISNSTMSNASLPKETEHPTTITTVEDKIVSKRLSKRFSLTNMLTGFKKVSPSIKRIEGKHDLGKYAEEQAAAATNTVAMLPAQRESMSLHEMLQEPFHRIAEESLKDLSGYMAASSSSISNTTIGSTKPEMPENSLANISSEGIQSDTPSFVTDKSGVGNDSTQDIEHGLTVVTITSEPASKNFEDE</sequence>
<evidence type="ECO:0000313" key="3">
    <source>
        <dbReference type="Proteomes" id="UP000483672"/>
    </source>
</evidence>
<reference evidence="2 3" key="1">
    <citation type="submission" date="2019-06" db="EMBL/GenBank/DDBJ databases">
        <authorList>
            <person name="Palmer J.M."/>
        </authorList>
    </citation>
    <scope>NUCLEOTIDE SEQUENCE [LARGE SCALE GENOMIC DNA]</scope>
    <source>
        <strain evidence="2 3">TWF191</strain>
    </source>
</reference>
<comment type="caution">
    <text evidence="2">The sequence shown here is derived from an EMBL/GenBank/DDBJ whole genome shotgun (WGS) entry which is preliminary data.</text>
</comment>
<evidence type="ECO:0000256" key="1">
    <source>
        <dbReference type="SAM" id="MobiDB-lite"/>
    </source>
</evidence>
<dbReference type="EMBL" id="WIPF01000046">
    <property type="protein sequence ID" value="KAF3220504.1"/>
    <property type="molecule type" value="Genomic_DNA"/>
</dbReference>
<feature type="region of interest" description="Disordered" evidence="1">
    <location>
        <begin position="55"/>
        <end position="77"/>
    </location>
</feature>
<accession>A0A7C8QNC8</accession>
<feature type="compositionally biased region" description="Low complexity" evidence="1">
    <location>
        <begin position="350"/>
        <end position="363"/>
    </location>
</feature>
<dbReference type="AlphaFoldDB" id="A0A7C8QNC8"/>
<evidence type="ECO:0000313" key="2">
    <source>
        <dbReference type="EMBL" id="KAF3220504.1"/>
    </source>
</evidence>
<feature type="region of interest" description="Disordered" evidence="1">
    <location>
        <begin position="526"/>
        <end position="573"/>
    </location>
</feature>
<feature type="region of interest" description="Disordered" evidence="1">
    <location>
        <begin position="321"/>
        <end position="405"/>
    </location>
</feature>
<organism evidence="2 3">
    <name type="scientific">Orbilia oligospora</name>
    <name type="common">Nematode-trapping fungus</name>
    <name type="synonym">Arthrobotrys oligospora</name>
    <dbReference type="NCBI Taxonomy" id="2813651"/>
    <lineage>
        <taxon>Eukaryota</taxon>
        <taxon>Fungi</taxon>
        <taxon>Dikarya</taxon>
        <taxon>Ascomycota</taxon>
        <taxon>Pezizomycotina</taxon>
        <taxon>Orbiliomycetes</taxon>
        <taxon>Orbiliales</taxon>
        <taxon>Orbiliaceae</taxon>
        <taxon>Orbilia</taxon>
    </lineage>
</organism>
<dbReference type="Proteomes" id="UP000483672">
    <property type="component" value="Unassembled WGS sequence"/>
</dbReference>
<feature type="compositionally biased region" description="Polar residues" evidence="1">
    <location>
        <begin position="371"/>
        <end position="396"/>
    </location>
</feature>
<protein>
    <submittedName>
        <fullName evidence="2">Uncharacterized protein</fullName>
    </submittedName>
</protein>
<gene>
    <name evidence="2" type="ORF">TWF191_007403</name>
</gene>
<feature type="compositionally biased region" description="Polar residues" evidence="1">
    <location>
        <begin position="526"/>
        <end position="549"/>
    </location>
</feature>
<name>A0A7C8QNC8_ORBOL</name>
<proteinExistence type="predicted"/>